<reference evidence="2" key="2">
    <citation type="journal article" date="2015" name="Data Brief">
        <title>Shoot transcriptome of the giant reed, Arundo donax.</title>
        <authorList>
            <person name="Barrero R.A."/>
            <person name="Guerrero F.D."/>
            <person name="Moolhuijzen P."/>
            <person name="Goolsby J.A."/>
            <person name="Tidwell J."/>
            <person name="Bellgard S.E."/>
            <person name="Bellgard M.I."/>
        </authorList>
    </citation>
    <scope>NUCLEOTIDE SEQUENCE</scope>
    <source>
        <tissue evidence="2">Shoot tissue taken approximately 20 cm above the soil surface</tissue>
    </source>
</reference>
<feature type="region of interest" description="Disordered" evidence="1">
    <location>
        <begin position="1"/>
        <end position="26"/>
    </location>
</feature>
<reference evidence="2" key="1">
    <citation type="submission" date="2014-09" db="EMBL/GenBank/DDBJ databases">
        <authorList>
            <person name="Magalhaes I.L.F."/>
            <person name="Oliveira U."/>
            <person name="Santos F.R."/>
            <person name="Vidigal T.H.D.A."/>
            <person name="Brescovit A.D."/>
            <person name="Santos A.J."/>
        </authorList>
    </citation>
    <scope>NUCLEOTIDE SEQUENCE</scope>
    <source>
        <tissue evidence="2">Shoot tissue taken approximately 20 cm above the soil surface</tissue>
    </source>
</reference>
<protein>
    <submittedName>
        <fullName evidence="2">Uncharacterized protein</fullName>
    </submittedName>
</protein>
<name>A0A0A9GB45_ARUDO</name>
<accession>A0A0A9GB45</accession>
<dbReference type="AlphaFoldDB" id="A0A0A9GB45"/>
<sequence>MNKQHEQETGQHLGIHQPCQPHPILQANQPRQDHFQGIHKHVLAPHQRQIVSGLLSHVVQLLRQLQLIYQTENHEVSSLQ</sequence>
<evidence type="ECO:0000256" key="1">
    <source>
        <dbReference type="SAM" id="MobiDB-lite"/>
    </source>
</evidence>
<evidence type="ECO:0000313" key="2">
    <source>
        <dbReference type="EMBL" id="JAE21697.1"/>
    </source>
</evidence>
<proteinExistence type="predicted"/>
<dbReference type="EMBL" id="GBRH01176199">
    <property type="protein sequence ID" value="JAE21697.1"/>
    <property type="molecule type" value="Transcribed_RNA"/>
</dbReference>
<organism evidence="2">
    <name type="scientific">Arundo donax</name>
    <name type="common">Giant reed</name>
    <name type="synonym">Donax arundinaceus</name>
    <dbReference type="NCBI Taxonomy" id="35708"/>
    <lineage>
        <taxon>Eukaryota</taxon>
        <taxon>Viridiplantae</taxon>
        <taxon>Streptophyta</taxon>
        <taxon>Embryophyta</taxon>
        <taxon>Tracheophyta</taxon>
        <taxon>Spermatophyta</taxon>
        <taxon>Magnoliopsida</taxon>
        <taxon>Liliopsida</taxon>
        <taxon>Poales</taxon>
        <taxon>Poaceae</taxon>
        <taxon>PACMAD clade</taxon>
        <taxon>Arundinoideae</taxon>
        <taxon>Arundineae</taxon>
        <taxon>Arundo</taxon>
    </lineage>
</organism>